<dbReference type="Proteomes" id="UP000436088">
    <property type="component" value="Unassembled WGS sequence"/>
</dbReference>
<dbReference type="SUPFAM" id="SSF48403">
    <property type="entry name" value="Ankyrin repeat"/>
    <property type="match status" value="1"/>
</dbReference>
<protein>
    <submittedName>
        <fullName evidence="4">Uncharacterized protein</fullName>
    </submittedName>
</protein>
<evidence type="ECO:0000256" key="2">
    <source>
        <dbReference type="ARBA" id="ARBA00023043"/>
    </source>
</evidence>
<dbReference type="InterPro" id="IPR036770">
    <property type="entry name" value="Ankyrin_rpt-contain_sf"/>
</dbReference>
<proteinExistence type="predicted"/>
<evidence type="ECO:0000313" key="4">
    <source>
        <dbReference type="EMBL" id="KAE8658160.1"/>
    </source>
</evidence>
<accession>A0A6A2WTL0</accession>
<dbReference type="PROSITE" id="PS50088">
    <property type="entry name" value="ANK_REPEAT"/>
    <property type="match status" value="1"/>
</dbReference>
<organism evidence="4 5">
    <name type="scientific">Hibiscus syriacus</name>
    <name type="common">Rose of Sharon</name>
    <dbReference type="NCBI Taxonomy" id="106335"/>
    <lineage>
        <taxon>Eukaryota</taxon>
        <taxon>Viridiplantae</taxon>
        <taxon>Streptophyta</taxon>
        <taxon>Embryophyta</taxon>
        <taxon>Tracheophyta</taxon>
        <taxon>Spermatophyta</taxon>
        <taxon>Magnoliopsida</taxon>
        <taxon>eudicotyledons</taxon>
        <taxon>Gunneridae</taxon>
        <taxon>Pentapetalae</taxon>
        <taxon>rosids</taxon>
        <taxon>malvids</taxon>
        <taxon>Malvales</taxon>
        <taxon>Malvaceae</taxon>
        <taxon>Malvoideae</taxon>
        <taxon>Hibiscus</taxon>
    </lineage>
</organism>
<dbReference type="InterPro" id="IPR002110">
    <property type="entry name" value="Ankyrin_rpt"/>
</dbReference>
<keyword evidence="5" id="KW-1185">Reference proteome</keyword>
<comment type="caution">
    <text evidence="4">The sequence shown here is derived from an EMBL/GenBank/DDBJ whole genome shotgun (WGS) entry which is preliminary data.</text>
</comment>
<evidence type="ECO:0000256" key="3">
    <source>
        <dbReference type="PROSITE-ProRule" id="PRU00023"/>
    </source>
</evidence>
<evidence type="ECO:0000313" key="5">
    <source>
        <dbReference type="Proteomes" id="UP000436088"/>
    </source>
</evidence>
<sequence length="112" mass="12658">MSMVRNQDGRTPLHLAAIKGKVEIVNELVRAPPELVDLKILIELNGEDDEMVNHKDIEENTLLHFTDAKKQIDIIKFLFTIPGLNVNEMNNNGCTALDTLKQSPRALRNLEI</sequence>
<gene>
    <name evidence="4" type="ORF">F3Y22_tig00116974pilonHSYRG00060</name>
</gene>
<dbReference type="GO" id="GO:0005886">
    <property type="term" value="C:plasma membrane"/>
    <property type="evidence" value="ECO:0007669"/>
    <property type="project" value="TreeGrafter"/>
</dbReference>
<dbReference type="PANTHER" id="PTHR24186">
    <property type="entry name" value="PROTEIN PHOSPHATASE 1 REGULATORY SUBUNIT"/>
    <property type="match status" value="1"/>
</dbReference>
<dbReference type="SMART" id="SM00248">
    <property type="entry name" value="ANK"/>
    <property type="match status" value="2"/>
</dbReference>
<keyword evidence="2 3" id="KW-0040">ANK repeat</keyword>
<name>A0A6A2WTL0_HIBSY</name>
<keyword evidence="1" id="KW-0677">Repeat</keyword>
<feature type="repeat" description="ANK" evidence="3">
    <location>
        <begin position="8"/>
        <end position="30"/>
    </location>
</feature>
<dbReference type="EMBL" id="VEPZ02001747">
    <property type="protein sequence ID" value="KAE8658160.1"/>
    <property type="molecule type" value="Genomic_DNA"/>
</dbReference>
<dbReference type="PROSITE" id="PS50297">
    <property type="entry name" value="ANK_REP_REGION"/>
    <property type="match status" value="1"/>
</dbReference>
<dbReference type="Gene3D" id="1.25.40.20">
    <property type="entry name" value="Ankyrin repeat-containing domain"/>
    <property type="match status" value="1"/>
</dbReference>
<reference evidence="4" key="1">
    <citation type="submission" date="2019-09" db="EMBL/GenBank/DDBJ databases">
        <title>Draft genome information of white flower Hibiscus syriacus.</title>
        <authorList>
            <person name="Kim Y.-M."/>
        </authorList>
    </citation>
    <scope>NUCLEOTIDE SEQUENCE [LARGE SCALE GENOMIC DNA]</scope>
    <source>
        <strain evidence="4">YM2019G1</strain>
    </source>
</reference>
<dbReference type="PANTHER" id="PTHR24186:SF37">
    <property type="entry name" value="PGG DOMAIN-CONTAINING PROTEIN"/>
    <property type="match status" value="1"/>
</dbReference>
<evidence type="ECO:0000256" key="1">
    <source>
        <dbReference type="ARBA" id="ARBA00022737"/>
    </source>
</evidence>
<dbReference type="Pfam" id="PF00023">
    <property type="entry name" value="Ank"/>
    <property type="match status" value="1"/>
</dbReference>
<dbReference type="AlphaFoldDB" id="A0A6A2WTL0"/>